<feature type="compositionally biased region" description="Basic residues" evidence="1">
    <location>
        <begin position="789"/>
        <end position="811"/>
    </location>
</feature>
<feature type="region of interest" description="Disordered" evidence="1">
    <location>
        <begin position="786"/>
        <end position="825"/>
    </location>
</feature>
<dbReference type="EMBL" id="CP000124">
    <property type="protein sequence ID" value="ABA50236.1"/>
    <property type="molecule type" value="Genomic_DNA"/>
</dbReference>
<evidence type="ECO:0000313" key="3">
    <source>
        <dbReference type="Proteomes" id="UP000002700"/>
    </source>
</evidence>
<dbReference type="EnsemblBacteria" id="ABA50236">
    <property type="protein sequence ID" value="ABA50236"/>
    <property type="gene ID" value="BURPS1710b_0076"/>
</dbReference>
<feature type="region of interest" description="Disordered" evidence="1">
    <location>
        <begin position="620"/>
        <end position="639"/>
    </location>
</feature>
<dbReference type="HOGENOM" id="CLU_298392_0_0_4"/>
<organism evidence="2 3">
    <name type="scientific">Burkholderia pseudomallei (strain 1710b)</name>
    <dbReference type="NCBI Taxonomy" id="320372"/>
    <lineage>
        <taxon>Bacteria</taxon>
        <taxon>Pseudomonadati</taxon>
        <taxon>Pseudomonadota</taxon>
        <taxon>Betaproteobacteria</taxon>
        <taxon>Burkholderiales</taxon>
        <taxon>Burkholderiaceae</taxon>
        <taxon>Burkholderia</taxon>
        <taxon>pseudomallei group</taxon>
    </lineage>
</organism>
<evidence type="ECO:0000313" key="2">
    <source>
        <dbReference type="EMBL" id="ABA50236.1"/>
    </source>
</evidence>
<protein>
    <submittedName>
        <fullName evidence="2">Uncharacterized protein</fullName>
    </submittedName>
</protein>
<proteinExistence type="predicted"/>
<sequence>MRCVRRARLCAERLDQRHLLARHQLLDVHQDQHPAVDRAEARQVLGRQHAAEFRRGHDLLGRQREHVGHAVDDHPDDAVRDVQDDHDRLMVVLDAAEVELDPHVDDRHDDAAQVDHALDEIGRVRDPRDAVVAADFLYFQNVDAVFLVAEREDEKLLARGVALFGVAAAGRVRRGRMIRLDFGHVSPLIDGSRKLGRGERGARMRAVRRAGLAIERRDVDDQRDAAVAENRRGRNAVHLAVVRLEVLDDHLLLAHQLVDQHREAAAFRLHDRDDALRRIGARVVHREHLVQRDERQVLAAHAHDALAVADRVDVVGRGLQRLHHEVQRQDEDLVADLHRHPVENRERERQHDARRRAAAGLRRNLDVPAHRLDVALDDVHPDAAARHVGHDFGGREARREDQVPHFVVADVLGDLHPLLGRLREDPLAVQARAVVADLDHDVAAVVRGRQHELADRVLARRAARLDGLDAVIEAVAHEVRQRIDDPFDEALVELGRLAERDELDLLAELAREIAHEPRKAAEHVIHRHHPDRHHGFLQIARVALELRHPVVQAVVQRRIERARRLGEHRLRDHELADQVDQLVDLLDADANRAALRARGGGRARLAIVLVLRGGGRRGLRGRRRGGCGRARRGGRRGRARVGDGRRRRLRRGRFRRGLLGSGFGRGFARLPRRRRGLRVARARRGAAADRDLAFVDHEAAHGDDVVRRHVGLEPQRECVARLRAADDPAEIAELLGQQFLILVVDARERDLQMRAIAAGRGLGRAGHRMRGLDRLLDDVLGRAEEAHRGRGRRSRRRRHGLSRRNGRRRRGGSSGRSGRGRGCRRRLRAARRRLQPLELRADRGRGGRIGLGARAVVGELVGQHVLRLEERIDHLLRQRELMIACAIEQRFEDVRRFRERGEAERRGAALDRVRGAKDRRQILGIGRGDVQVQQQLLHLREQLVGFVEERLVELCDIESHAGSPPKNVVFVTKGSTTPKAPRRARSARPGRSAFRSSRSRPPRAPHP</sequence>
<feature type="region of interest" description="Disordered" evidence="1">
    <location>
        <begin position="971"/>
        <end position="1007"/>
    </location>
</feature>
<reference evidence="2 3" key="1">
    <citation type="submission" date="2005-09" db="EMBL/GenBank/DDBJ databases">
        <authorList>
            <person name="Woods D.E."/>
            <person name="Nierman W.C."/>
        </authorList>
    </citation>
    <scope>NUCLEOTIDE SEQUENCE [LARGE SCALE GENOMIC DNA]</scope>
    <source>
        <strain evidence="2 3">1710b</strain>
    </source>
</reference>
<dbReference type="KEGG" id="bpm:BURPS1710b_0076"/>
<dbReference type="Proteomes" id="UP000002700">
    <property type="component" value="Chromosome I"/>
</dbReference>
<evidence type="ECO:0000256" key="1">
    <source>
        <dbReference type="SAM" id="MobiDB-lite"/>
    </source>
</evidence>
<accession>Q3JY61</accession>
<feature type="compositionally biased region" description="Basic residues" evidence="1">
    <location>
        <begin position="997"/>
        <end position="1007"/>
    </location>
</feature>
<dbReference type="AlphaFoldDB" id="Q3JY61"/>
<name>Q3JY61_BURP1</name>
<gene>
    <name evidence="2" type="ordered locus">BURPS1710b_0076</name>
</gene>